<dbReference type="Proteomes" id="UP000199614">
    <property type="component" value="Unassembled WGS sequence"/>
</dbReference>
<dbReference type="RefSeq" id="WP_093336702.1">
    <property type="nucleotide sequence ID" value="NZ_FOUY01000002.1"/>
</dbReference>
<sequence length="184" mass="19394">MNRTPPLATIAAAIRRERDRLGISSAELARRAGIAKSTLSQLEAGTGNPSVETLWAIAVVAGVPFSTLVEPPAPPVRVVRASQRPAIRSEASPFTSALLAACPPGARRDVHVITSEPGDARASDPHSPGTVEHMVVSSGRWNAGPAGEEVDLDPGDYVTFPADRPHTYRALTADASAVLVMEYR</sequence>
<dbReference type="InterPro" id="IPR001387">
    <property type="entry name" value="Cro/C1-type_HTH"/>
</dbReference>
<dbReference type="InterPro" id="IPR050807">
    <property type="entry name" value="TransReg_Diox_bact_type"/>
</dbReference>
<dbReference type="AlphaFoldDB" id="A0A1I4SZS7"/>
<dbReference type="GO" id="GO:0005829">
    <property type="term" value="C:cytosol"/>
    <property type="evidence" value="ECO:0007669"/>
    <property type="project" value="TreeGrafter"/>
</dbReference>
<dbReference type="InterPro" id="IPR013096">
    <property type="entry name" value="Cupin_2"/>
</dbReference>
<dbReference type="InterPro" id="IPR014710">
    <property type="entry name" value="RmlC-like_jellyroll"/>
</dbReference>
<dbReference type="Gene3D" id="1.10.260.40">
    <property type="entry name" value="lambda repressor-like DNA-binding domains"/>
    <property type="match status" value="1"/>
</dbReference>
<dbReference type="Gene3D" id="2.60.120.10">
    <property type="entry name" value="Jelly Rolls"/>
    <property type="match status" value="1"/>
</dbReference>
<protein>
    <submittedName>
        <fullName evidence="3">Transcriptional regulator, XRE family with cupin sensor</fullName>
    </submittedName>
</protein>
<reference evidence="3 4" key="1">
    <citation type="submission" date="2016-10" db="EMBL/GenBank/DDBJ databases">
        <authorList>
            <person name="de Groot N.N."/>
        </authorList>
    </citation>
    <scope>NUCLEOTIDE SEQUENCE [LARGE SCALE GENOMIC DNA]</scope>
    <source>
        <strain evidence="3 4">CGMCC 4.1877</strain>
    </source>
</reference>
<evidence type="ECO:0000313" key="4">
    <source>
        <dbReference type="Proteomes" id="UP000199614"/>
    </source>
</evidence>
<dbReference type="CDD" id="cd02209">
    <property type="entry name" value="cupin_XRE_C"/>
    <property type="match status" value="1"/>
</dbReference>
<gene>
    <name evidence="3" type="ORF">SAMN05216207_100221</name>
</gene>
<dbReference type="InterPro" id="IPR011051">
    <property type="entry name" value="RmlC_Cupin_sf"/>
</dbReference>
<evidence type="ECO:0000256" key="1">
    <source>
        <dbReference type="ARBA" id="ARBA00023125"/>
    </source>
</evidence>
<dbReference type="Pfam" id="PF07883">
    <property type="entry name" value="Cupin_2"/>
    <property type="match status" value="1"/>
</dbReference>
<dbReference type="GO" id="GO:0003677">
    <property type="term" value="F:DNA binding"/>
    <property type="evidence" value="ECO:0007669"/>
    <property type="project" value="UniProtKB-KW"/>
</dbReference>
<evidence type="ECO:0000259" key="2">
    <source>
        <dbReference type="PROSITE" id="PS50943"/>
    </source>
</evidence>
<evidence type="ECO:0000313" key="3">
    <source>
        <dbReference type="EMBL" id="SFM70018.1"/>
    </source>
</evidence>
<feature type="domain" description="HTH cro/C1-type" evidence="2">
    <location>
        <begin position="14"/>
        <end position="68"/>
    </location>
</feature>
<accession>A0A1I4SZS7</accession>
<dbReference type="EMBL" id="FOUY01000002">
    <property type="protein sequence ID" value="SFM70018.1"/>
    <property type="molecule type" value="Genomic_DNA"/>
</dbReference>
<keyword evidence="4" id="KW-1185">Reference proteome</keyword>
<dbReference type="PROSITE" id="PS50943">
    <property type="entry name" value="HTH_CROC1"/>
    <property type="match status" value="1"/>
</dbReference>
<dbReference type="SUPFAM" id="SSF51182">
    <property type="entry name" value="RmlC-like cupins"/>
    <property type="match status" value="1"/>
</dbReference>
<dbReference type="SMART" id="SM00530">
    <property type="entry name" value="HTH_XRE"/>
    <property type="match status" value="1"/>
</dbReference>
<dbReference type="PANTHER" id="PTHR46797:SF1">
    <property type="entry name" value="METHYLPHOSPHONATE SYNTHASE"/>
    <property type="match status" value="1"/>
</dbReference>
<dbReference type="PANTHER" id="PTHR46797">
    <property type="entry name" value="HTH-TYPE TRANSCRIPTIONAL REGULATOR"/>
    <property type="match status" value="1"/>
</dbReference>
<dbReference type="OrthoDB" id="5584941at2"/>
<proteinExistence type="predicted"/>
<dbReference type="InterPro" id="IPR010982">
    <property type="entry name" value="Lambda_DNA-bd_dom_sf"/>
</dbReference>
<dbReference type="Pfam" id="PF01381">
    <property type="entry name" value="HTH_3"/>
    <property type="match status" value="1"/>
</dbReference>
<organism evidence="3 4">
    <name type="scientific">Pseudonocardia ammonioxydans</name>
    <dbReference type="NCBI Taxonomy" id="260086"/>
    <lineage>
        <taxon>Bacteria</taxon>
        <taxon>Bacillati</taxon>
        <taxon>Actinomycetota</taxon>
        <taxon>Actinomycetes</taxon>
        <taxon>Pseudonocardiales</taxon>
        <taxon>Pseudonocardiaceae</taxon>
        <taxon>Pseudonocardia</taxon>
    </lineage>
</organism>
<dbReference type="CDD" id="cd00093">
    <property type="entry name" value="HTH_XRE"/>
    <property type="match status" value="1"/>
</dbReference>
<dbReference type="STRING" id="260086.SAMN05216207_100221"/>
<dbReference type="GO" id="GO:0003700">
    <property type="term" value="F:DNA-binding transcription factor activity"/>
    <property type="evidence" value="ECO:0007669"/>
    <property type="project" value="TreeGrafter"/>
</dbReference>
<dbReference type="SUPFAM" id="SSF47413">
    <property type="entry name" value="lambda repressor-like DNA-binding domains"/>
    <property type="match status" value="1"/>
</dbReference>
<keyword evidence="1" id="KW-0238">DNA-binding</keyword>
<name>A0A1I4SZS7_PSUAM</name>